<evidence type="ECO:0000256" key="5">
    <source>
        <dbReference type="ARBA" id="ARBA00023284"/>
    </source>
</evidence>
<evidence type="ECO:0000256" key="3">
    <source>
        <dbReference type="ARBA" id="ARBA00022982"/>
    </source>
</evidence>
<evidence type="ECO:0000256" key="6">
    <source>
        <dbReference type="NCBIfam" id="TIGR01068"/>
    </source>
</evidence>
<dbReference type="RefSeq" id="WP_247623998.1">
    <property type="nucleotide sequence ID" value="NZ_CP078077.1"/>
</dbReference>
<gene>
    <name evidence="9" type="primary">trxA</name>
    <name evidence="9" type="ORF">KV396_06830</name>
</gene>
<dbReference type="InterPro" id="IPR013766">
    <property type="entry name" value="Thioredoxin_domain"/>
</dbReference>
<dbReference type="PIRSF" id="PIRSF000077">
    <property type="entry name" value="Thioredoxin"/>
    <property type="match status" value="1"/>
</dbReference>
<dbReference type="EMBL" id="CP078077">
    <property type="protein sequence ID" value="UPL14203.1"/>
    <property type="molecule type" value="Genomic_DNA"/>
</dbReference>
<evidence type="ECO:0000256" key="4">
    <source>
        <dbReference type="ARBA" id="ARBA00023157"/>
    </source>
</evidence>
<organism evidence="9 10">
    <name type="scientific">Microbacterium galbinum</name>
    <dbReference type="NCBI Taxonomy" id="2851646"/>
    <lineage>
        <taxon>Bacteria</taxon>
        <taxon>Bacillati</taxon>
        <taxon>Actinomycetota</taxon>
        <taxon>Actinomycetes</taxon>
        <taxon>Micrococcales</taxon>
        <taxon>Microbacteriaceae</taxon>
        <taxon>Microbacterium</taxon>
    </lineage>
</organism>
<evidence type="ECO:0000256" key="2">
    <source>
        <dbReference type="ARBA" id="ARBA00022448"/>
    </source>
</evidence>
<dbReference type="PROSITE" id="PS00194">
    <property type="entry name" value="THIOREDOXIN_1"/>
    <property type="match status" value="1"/>
</dbReference>
<protein>
    <recommendedName>
        <fullName evidence="6 7">Thioredoxin</fullName>
    </recommendedName>
</protein>
<dbReference type="Gene3D" id="3.40.30.10">
    <property type="entry name" value="Glutaredoxin"/>
    <property type="match status" value="1"/>
</dbReference>
<proteinExistence type="inferred from homology"/>
<dbReference type="PANTHER" id="PTHR45663">
    <property type="entry name" value="GEO12009P1"/>
    <property type="match status" value="1"/>
</dbReference>
<keyword evidence="10" id="KW-1185">Reference proteome</keyword>
<dbReference type="InterPro" id="IPR005746">
    <property type="entry name" value="Thioredoxin"/>
</dbReference>
<comment type="similarity">
    <text evidence="1 7">Belongs to the thioredoxin family.</text>
</comment>
<evidence type="ECO:0000313" key="10">
    <source>
        <dbReference type="Proteomes" id="UP000831963"/>
    </source>
</evidence>
<name>A0ABY4ISA7_9MICO</name>
<evidence type="ECO:0000259" key="8">
    <source>
        <dbReference type="PROSITE" id="PS51352"/>
    </source>
</evidence>
<reference evidence="9 10" key="1">
    <citation type="submission" date="2021-06" db="EMBL/GenBank/DDBJ databases">
        <title>Genome-based taxonomic framework of Microbacterium strains isolated from marine environment, the description of four new species and reclassification of four preexisting species.</title>
        <authorList>
            <person name="Lee S.D."/>
            <person name="Kim S.-M."/>
            <person name="Byeon Y.-S."/>
            <person name="Yang H.L."/>
            <person name="Kim I.S."/>
        </authorList>
    </citation>
    <scope>NUCLEOTIDE SEQUENCE [LARGE SCALE GENOMIC DNA]</scope>
    <source>
        <strain evidence="9 10">SSW1-36</strain>
    </source>
</reference>
<dbReference type="CDD" id="cd02947">
    <property type="entry name" value="TRX_family"/>
    <property type="match status" value="1"/>
</dbReference>
<evidence type="ECO:0000256" key="1">
    <source>
        <dbReference type="ARBA" id="ARBA00008987"/>
    </source>
</evidence>
<keyword evidence="4" id="KW-1015">Disulfide bond</keyword>
<keyword evidence="3" id="KW-0249">Electron transport</keyword>
<dbReference type="PANTHER" id="PTHR45663:SF40">
    <property type="entry name" value="THIOREDOXIN 2"/>
    <property type="match status" value="1"/>
</dbReference>
<dbReference type="InterPro" id="IPR036249">
    <property type="entry name" value="Thioredoxin-like_sf"/>
</dbReference>
<dbReference type="Pfam" id="PF00085">
    <property type="entry name" value="Thioredoxin"/>
    <property type="match status" value="1"/>
</dbReference>
<keyword evidence="5" id="KW-0676">Redox-active center</keyword>
<feature type="domain" description="Thioredoxin" evidence="8">
    <location>
        <begin position="1"/>
        <end position="105"/>
    </location>
</feature>
<dbReference type="Proteomes" id="UP000831963">
    <property type="component" value="Chromosome"/>
</dbReference>
<dbReference type="InterPro" id="IPR017937">
    <property type="entry name" value="Thioredoxin_CS"/>
</dbReference>
<dbReference type="PROSITE" id="PS51352">
    <property type="entry name" value="THIOREDOXIN_2"/>
    <property type="match status" value="1"/>
</dbReference>
<accession>A0ABY4ISA7</accession>
<evidence type="ECO:0000256" key="7">
    <source>
        <dbReference type="PIRNR" id="PIRNR000077"/>
    </source>
</evidence>
<keyword evidence="2" id="KW-0813">Transport</keyword>
<dbReference type="PRINTS" id="PR00421">
    <property type="entry name" value="THIOREDOXIN"/>
</dbReference>
<dbReference type="SUPFAM" id="SSF52833">
    <property type="entry name" value="Thioredoxin-like"/>
    <property type="match status" value="1"/>
</dbReference>
<sequence>MATTALSSADFAQTVEKDGIVLVDFWAEWCGPCRMFGPIFEGASEQHPDITFAKVDTEANQDLSRAAGIVSIPTLMAFRDNILVFSQAGALPAPALENLIGQVRALDMDAVRAQIAEAEAAAE</sequence>
<dbReference type="NCBIfam" id="TIGR01068">
    <property type="entry name" value="thioredoxin"/>
    <property type="match status" value="1"/>
</dbReference>
<evidence type="ECO:0000313" key="9">
    <source>
        <dbReference type="EMBL" id="UPL14203.1"/>
    </source>
</evidence>